<proteinExistence type="predicted"/>
<dbReference type="GO" id="GO:0003887">
    <property type="term" value="F:DNA-directed DNA polymerase activity"/>
    <property type="evidence" value="ECO:0007669"/>
    <property type="project" value="UniProtKB-KW"/>
</dbReference>
<dbReference type="InterPro" id="IPR036397">
    <property type="entry name" value="RNaseH_sf"/>
</dbReference>
<dbReference type="PANTHER" id="PTHR37984:SF15">
    <property type="entry name" value="INTEGRASE CATALYTIC DOMAIN-CONTAINING PROTEIN"/>
    <property type="match status" value="1"/>
</dbReference>
<dbReference type="GO" id="GO:0006310">
    <property type="term" value="P:DNA recombination"/>
    <property type="evidence" value="ECO:0007669"/>
    <property type="project" value="UniProtKB-KW"/>
</dbReference>
<evidence type="ECO:0000256" key="8">
    <source>
        <dbReference type="ARBA" id="ARBA00022932"/>
    </source>
</evidence>
<dbReference type="GO" id="GO:0015074">
    <property type="term" value="P:DNA integration"/>
    <property type="evidence" value="ECO:0007669"/>
    <property type="project" value="UniProtKB-KW"/>
</dbReference>
<dbReference type="Pfam" id="PF00665">
    <property type="entry name" value="rve"/>
    <property type="match status" value="1"/>
</dbReference>
<evidence type="ECO:0000256" key="9">
    <source>
        <dbReference type="ARBA" id="ARBA00023125"/>
    </source>
</evidence>
<dbReference type="GO" id="GO:0003677">
    <property type="term" value="F:DNA binding"/>
    <property type="evidence" value="ECO:0007669"/>
    <property type="project" value="UniProtKB-KW"/>
</dbReference>
<evidence type="ECO:0000256" key="4">
    <source>
        <dbReference type="ARBA" id="ARBA00022801"/>
    </source>
</evidence>
<dbReference type="PROSITE" id="PS50013">
    <property type="entry name" value="CHROMO_2"/>
    <property type="match status" value="1"/>
</dbReference>
<dbReference type="SUPFAM" id="SSF53098">
    <property type="entry name" value="Ribonuclease H-like"/>
    <property type="match status" value="1"/>
</dbReference>
<dbReference type="GO" id="GO:0006508">
    <property type="term" value="P:proteolysis"/>
    <property type="evidence" value="ECO:0007669"/>
    <property type="project" value="UniProtKB-KW"/>
</dbReference>
<evidence type="ECO:0000256" key="7">
    <source>
        <dbReference type="ARBA" id="ARBA00022918"/>
    </source>
</evidence>
<keyword evidence="8" id="KW-0548">Nucleotidyltransferase</keyword>
<dbReference type="PANTHER" id="PTHR37984">
    <property type="entry name" value="PROTEIN CBG26694"/>
    <property type="match status" value="1"/>
</dbReference>
<keyword evidence="6" id="KW-0229">DNA integration</keyword>
<dbReference type="InterPro" id="IPR000953">
    <property type="entry name" value="Chromo/chromo_shadow_dom"/>
</dbReference>
<dbReference type="Pfam" id="PF24626">
    <property type="entry name" value="SH3_Tf2-1"/>
    <property type="match status" value="1"/>
</dbReference>
<dbReference type="InterPro" id="IPR001584">
    <property type="entry name" value="Integrase_cat-core"/>
</dbReference>
<dbReference type="InterPro" id="IPR056924">
    <property type="entry name" value="SH3_Tf2-1"/>
</dbReference>
<dbReference type="EMBL" id="GBRH01252691">
    <property type="protein sequence ID" value="JAD45204.1"/>
    <property type="molecule type" value="Transcribed_RNA"/>
</dbReference>
<evidence type="ECO:0000256" key="6">
    <source>
        <dbReference type="ARBA" id="ARBA00022908"/>
    </source>
</evidence>
<sequence length="412" mass="48048">MIQPLGEHSGMTATYHRVKQVFHWPNLKKDIEGYIEKCPVCQITKTEHVSYPGLLEPIELSDMAWTHLTMDFIEGLPKSRSKDVILVVVDRFTKYAHFMALSHPYTVQQVVQLFMEHVFKLHGMPISIISDQDRIFTSKLVQEIFKAMKVTLKYSTAHHPQTDGRNKRVNQSLESYLRSMVFLEPKDWFTWLPLAEWWYNTSYHTALRISPFQALYGYPPPLVGEMALPCNISEEARITVEQKEMMNERLKRNLHIAQERMKHYADNRRSEREFQVGEMVYLKMQPYRQNAFGLRGSLKLRSKYYGPFRIMERVGKVAYKLQLPQDAAIHPVFHVSQLKHCGNHAVPLPGLPLVGPDGKVKTEPESVLDRRIIPRRGEAVAQWLIKWVNLSVEDATWEDVPFVTQTFKEFKP</sequence>
<keyword evidence="1" id="KW-0645">Protease</keyword>
<dbReference type="Pfam" id="PF17921">
    <property type="entry name" value="Integrase_H2C2"/>
    <property type="match status" value="1"/>
</dbReference>
<evidence type="ECO:0000256" key="2">
    <source>
        <dbReference type="ARBA" id="ARBA00022723"/>
    </source>
</evidence>
<keyword evidence="4" id="KW-0378">Hydrolase</keyword>
<dbReference type="Gene3D" id="2.40.50.40">
    <property type="match status" value="1"/>
</dbReference>
<evidence type="ECO:0000256" key="1">
    <source>
        <dbReference type="ARBA" id="ARBA00022670"/>
    </source>
</evidence>
<reference evidence="11" key="1">
    <citation type="submission" date="2014-09" db="EMBL/GenBank/DDBJ databases">
        <authorList>
            <person name="Magalhaes I.L.F."/>
            <person name="Oliveira U."/>
            <person name="Santos F.R."/>
            <person name="Vidigal T.H.D.A."/>
            <person name="Brescovit A.D."/>
            <person name="Santos A.J."/>
        </authorList>
    </citation>
    <scope>NUCLEOTIDE SEQUENCE</scope>
    <source>
        <tissue evidence="11">Shoot tissue taken approximately 20 cm above the soil surface</tissue>
    </source>
</reference>
<evidence type="ECO:0000256" key="5">
    <source>
        <dbReference type="ARBA" id="ARBA00022842"/>
    </source>
</evidence>
<dbReference type="GO" id="GO:0004190">
    <property type="term" value="F:aspartic-type endopeptidase activity"/>
    <property type="evidence" value="ECO:0007669"/>
    <property type="project" value="UniProtKB-KW"/>
</dbReference>
<dbReference type="Gene3D" id="3.30.420.10">
    <property type="entry name" value="Ribonuclease H-like superfamily/Ribonuclease H"/>
    <property type="match status" value="1"/>
</dbReference>
<dbReference type="GO" id="GO:0046872">
    <property type="term" value="F:metal ion binding"/>
    <property type="evidence" value="ECO:0007669"/>
    <property type="project" value="UniProtKB-KW"/>
</dbReference>
<accession>A0A0A9TKS5</accession>
<dbReference type="PROSITE" id="PS50994">
    <property type="entry name" value="INTEGRASE"/>
    <property type="match status" value="1"/>
</dbReference>
<dbReference type="InterPro" id="IPR041588">
    <property type="entry name" value="Integrase_H2C2"/>
</dbReference>
<keyword evidence="7" id="KW-0695">RNA-directed DNA polymerase</keyword>
<keyword evidence="3" id="KW-0064">Aspartyl protease</keyword>
<keyword evidence="2" id="KW-0479">Metal-binding</keyword>
<name>A0A0A9TKS5_ARUDO</name>
<dbReference type="InterPro" id="IPR050951">
    <property type="entry name" value="Retrovirus_Pol_polyprotein"/>
</dbReference>
<dbReference type="InterPro" id="IPR016197">
    <property type="entry name" value="Chromo-like_dom_sf"/>
</dbReference>
<dbReference type="SUPFAM" id="SSF54160">
    <property type="entry name" value="Chromo domain-like"/>
    <property type="match status" value="1"/>
</dbReference>
<evidence type="ECO:0000256" key="10">
    <source>
        <dbReference type="ARBA" id="ARBA00023172"/>
    </source>
</evidence>
<keyword evidence="5" id="KW-0460">Magnesium</keyword>
<dbReference type="AlphaFoldDB" id="A0A0A9TKS5"/>
<dbReference type="Gene3D" id="1.10.340.70">
    <property type="match status" value="1"/>
</dbReference>
<protein>
    <submittedName>
        <fullName evidence="11">Uncharacterized protein</fullName>
    </submittedName>
</protein>
<keyword evidence="10" id="KW-0233">DNA recombination</keyword>
<dbReference type="GO" id="GO:0003964">
    <property type="term" value="F:RNA-directed DNA polymerase activity"/>
    <property type="evidence" value="ECO:0007669"/>
    <property type="project" value="UniProtKB-KW"/>
</dbReference>
<reference evidence="11" key="2">
    <citation type="journal article" date="2015" name="Data Brief">
        <title>Shoot transcriptome of the giant reed, Arundo donax.</title>
        <authorList>
            <person name="Barrero R.A."/>
            <person name="Guerrero F.D."/>
            <person name="Moolhuijzen P."/>
            <person name="Goolsby J.A."/>
            <person name="Tidwell J."/>
            <person name="Bellgard S.E."/>
            <person name="Bellgard M.I."/>
        </authorList>
    </citation>
    <scope>NUCLEOTIDE SEQUENCE</scope>
    <source>
        <tissue evidence="11">Shoot tissue taken approximately 20 cm above the soil surface</tissue>
    </source>
</reference>
<keyword evidence="8" id="KW-0239">DNA-directed DNA polymerase</keyword>
<dbReference type="InterPro" id="IPR012337">
    <property type="entry name" value="RNaseH-like_sf"/>
</dbReference>
<evidence type="ECO:0000256" key="3">
    <source>
        <dbReference type="ARBA" id="ARBA00022750"/>
    </source>
</evidence>
<keyword evidence="8" id="KW-0808">Transferase</keyword>
<evidence type="ECO:0000313" key="11">
    <source>
        <dbReference type="EMBL" id="JAD45204.1"/>
    </source>
</evidence>
<organism evidence="11">
    <name type="scientific">Arundo donax</name>
    <name type="common">Giant reed</name>
    <name type="synonym">Donax arundinaceus</name>
    <dbReference type="NCBI Taxonomy" id="35708"/>
    <lineage>
        <taxon>Eukaryota</taxon>
        <taxon>Viridiplantae</taxon>
        <taxon>Streptophyta</taxon>
        <taxon>Embryophyta</taxon>
        <taxon>Tracheophyta</taxon>
        <taxon>Spermatophyta</taxon>
        <taxon>Magnoliopsida</taxon>
        <taxon>Liliopsida</taxon>
        <taxon>Poales</taxon>
        <taxon>Poaceae</taxon>
        <taxon>PACMAD clade</taxon>
        <taxon>Arundinoideae</taxon>
        <taxon>Arundineae</taxon>
        <taxon>Arundo</taxon>
    </lineage>
</organism>
<keyword evidence="9" id="KW-0238">DNA-binding</keyword>